<dbReference type="InterPro" id="IPR049278">
    <property type="entry name" value="MS_channel_C"/>
</dbReference>
<comment type="subcellular location">
    <subcellularLocation>
        <location evidence="1">Cell membrane</location>
        <topology evidence="1">Multi-pass membrane protein</topology>
    </subcellularLocation>
</comment>
<dbReference type="InterPro" id="IPR045042">
    <property type="entry name" value="YnaI-like"/>
</dbReference>
<gene>
    <name evidence="11" type="ORF">EDD78_11058</name>
</gene>
<evidence type="ECO:0000259" key="8">
    <source>
        <dbReference type="Pfam" id="PF00924"/>
    </source>
</evidence>
<dbReference type="GO" id="GO:0005886">
    <property type="term" value="C:plasma membrane"/>
    <property type="evidence" value="ECO:0007669"/>
    <property type="project" value="UniProtKB-SubCell"/>
</dbReference>
<dbReference type="SUPFAM" id="SSF82861">
    <property type="entry name" value="Mechanosensitive channel protein MscS (YggB), transmembrane region"/>
    <property type="match status" value="1"/>
</dbReference>
<feature type="transmembrane region" description="Helical" evidence="7">
    <location>
        <begin position="103"/>
        <end position="121"/>
    </location>
</feature>
<dbReference type="Gene3D" id="2.30.30.60">
    <property type="match status" value="1"/>
</dbReference>
<dbReference type="EMBL" id="SLUK01000010">
    <property type="protein sequence ID" value="TCL42432.1"/>
    <property type="molecule type" value="Genomic_DNA"/>
</dbReference>
<dbReference type="InterPro" id="IPR006685">
    <property type="entry name" value="MscS_channel_2nd"/>
</dbReference>
<keyword evidence="5 7" id="KW-1133">Transmembrane helix</keyword>
<dbReference type="Gene3D" id="1.10.287.1260">
    <property type="match status" value="1"/>
</dbReference>
<evidence type="ECO:0000256" key="7">
    <source>
        <dbReference type="SAM" id="Phobius"/>
    </source>
</evidence>
<evidence type="ECO:0000313" key="12">
    <source>
        <dbReference type="Proteomes" id="UP000294682"/>
    </source>
</evidence>
<accession>A0A9X8Y7L1</accession>
<feature type="domain" description="Mechanosensitive ion channel MscS" evidence="8">
    <location>
        <begin position="192"/>
        <end position="258"/>
    </location>
</feature>
<evidence type="ECO:0000256" key="5">
    <source>
        <dbReference type="ARBA" id="ARBA00022989"/>
    </source>
</evidence>
<organism evidence="11 12">
    <name type="scientific">Harryflintia acetispora</name>
    <dbReference type="NCBI Taxonomy" id="1849041"/>
    <lineage>
        <taxon>Bacteria</taxon>
        <taxon>Bacillati</taxon>
        <taxon>Bacillota</taxon>
        <taxon>Clostridia</taxon>
        <taxon>Eubacteriales</taxon>
        <taxon>Oscillospiraceae</taxon>
        <taxon>Harryflintia</taxon>
    </lineage>
</organism>
<evidence type="ECO:0000256" key="4">
    <source>
        <dbReference type="ARBA" id="ARBA00022692"/>
    </source>
</evidence>
<dbReference type="InterPro" id="IPR011014">
    <property type="entry name" value="MscS_channel_TM-2"/>
</dbReference>
<evidence type="ECO:0000256" key="2">
    <source>
        <dbReference type="ARBA" id="ARBA00008017"/>
    </source>
</evidence>
<dbReference type="AlphaFoldDB" id="A0A9X8Y7L1"/>
<dbReference type="SUPFAM" id="SSF82689">
    <property type="entry name" value="Mechanosensitive channel protein MscS (YggB), C-terminal domain"/>
    <property type="match status" value="1"/>
</dbReference>
<reference evidence="11 12" key="1">
    <citation type="submission" date="2019-03" db="EMBL/GenBank/DDBJ databases">
        <title>Genomic Encyclopedia of Type Strains, Phase IV (KMG-IV): sequencing the most valuable type-strain genomes for metagenomic binning, comparative biology and taxonomic classification.</title>
        <authorList>
            <person name="Goeker M."/>
        </authorList>
    </citation>
    <scope>NUCLEOTIDE SEQUENCE [LARGE SCALE GENOMIC DNA]</scope>
    <source>
        <strain evidence="11 12">DSM 100433</strain>
    </source>
</reference>
<comment type="caution">
    <text evidence="11">The sequence shown here is derived from an EMBL/GenBank/DDBJ whole genome shotgun (WGS) entry which is preliminary data.</text>
</comment>
<evidence type="ECO:0000256" key="3">
    <source>
        <dbReference type="ARBA" id="ARBA00022475"/>
    </source>
</evidence>
<dbReference type="InterPro" id="IPR023408">
    <property type="entry name" value="MscS_beta-dom_sf"/>
</dbReference>
<keyword evidence="6 7" id="KW-0472">Membrane</keyword>
<evidence type="ECO:0000313" key="11">
    <source>
        <dbReference type="EMBL" id="TCL42432.1"/>
    </source>
</evidence>
<keyword evidence="12" id="KW-1185">Reference proteome</keyword>
<sequence length="369" mass="41141">MSLIIDCLKNFLLSNLGLFLQLAVCAMTAGLTLLLYRPVTRLLFRLLRGLSSRARSSLPQKLCEAFERPAATFLLLLGFYLAAVSIAWGGESAILSYHTFCRTLLRVSIIACVTWGLVRLISPDNLSLSLGGGRTERMSKTFSIFFTRILRIVAAAFGVVIIIGELGYNVGGLITGIGLGGLTIALAAQDWASNLFGGMVILLDKPFEVDDWIQVEGSLEGVVEDITFRSTRVRTFDNSQVVVPNSLLAQKPITNWSRMEKRKISFDLSLAYSSPPEKMKECVAQIRDLLQTTEGVNQDTVSVTFNEFSDSALLLRVYYFTDLTGYADYMRFKEKINFAIMEIVEKLELQFAFPTRTVYLQSEAPQEKE</sequence>
<evidence type="ECO:0000256" key="6">
    <source>
        <dbReference type="ARBA" id="ARBA00023136"/>
    </source>
</evidence>
<dbReference type="Pfam" id="PF21088">
    <property type="entry name" value="MS_channel_1st"/>
    <property type="match status" value="1"/>
</dbReference>
<feature type="transmembrane region" description="Helical" evidence="7">
    <location>
        <begin position="142"/>
        <end position="164"/>
    </location>
</feature>
<comment type="similarity">
    <text evidence="2">Belongs to the MscS (TC 1.A.23) family.</text>
</comment>
<evidence type="ECO:0000256" key="1">
    <source>
        <dbReference type="ARBA" id="ARBA00004651"/>
    </source>
</evidence>
<dbReference type="PANTHER" id="PTHR43634">
    <property type="entry name" value="OW CONDUCTANCE MECHANOSENSITIVE CHANNEL"/>
    <property type="match status" value="1"/>
</dbReference>
<dbReference type="GO" id="GO:0055085">
    <property type="term" value="P:transmembrane transport"/>
    <property type="evidence" value="ECO:0007669"/>
    <property type="project" value="InterPro"/>
</dbReference>
<dbReference type="RefSeq" id="WP_132084968.1">
    <property type="nucleotide sequence ID" value="NZ_SLUK01000010.1"/>
</dbReference>
<proteinExistence type="inferred from homology"/>
<dbReference type="InterPro" id="IPR010920">
    <property type="entry name" value="LSM_dom_sf"/>
</dbReference>
<dbReference type="Pfam" id="PF21082">
    <property type="entry name" value="MS_channel_3rd"/>
    <property type="match status" value="1"/>
</dbReference>
<evidence type="ECO:0000259" key="9">
    <source>
        <dbReference type="Pfam" id="PF21082"/>
    </source>
</evidence>
<dbReference type="Proteomes" id="UP000294682">
    <property type="component" value="Unassembled WGS sequence"/>
</dbReference>
<feature type="transmembrane region" description="Helical" evidence="7">
    <location>
        <begin position="70"/>
        <end position="88"/>
    </location>
</feature>
<name>A0A9X8Y7L1_9FIRM</name>
<dbReference type="InterPro" id="IPR011066">
    <property type="entry name" value="MscS_channel_C_sf"/>
</dbReference>
<feature type="domain" description="Mechanosensitive ion channel MscS C-terminal" evidence="9">
    <location>
        <begin position="265"/>
        <end position="346"/>
    </location>
</feature>
<feature type="domain" description="Mechanosensitive ion channel transmembrane helices 2/3" evidence="10">
    <location>
        <begin position="149"/>
        <end position="189"/>
    </location>
</feature>
<protein>
    <submittedName>
        <fullName evidence="11">MscS family membrane protein</fullName>
    </submittedName>
</protein>
<feature type="transmembrane region" description="Helical" evidence="7">
    <location>
        <begin position="18"/>
        <end position="36"/>
    </location>
</feature>
<evidence type="ECO:0000259" key="10">
    <source>
        <dbReference type="Pfam" id="PF21088"/>
    </source>
</evidence>
<feature type="transmembrane region" description="Helical" evidence="7">
    <location>
        <begin position="170"/>
        <end position="188"/>
    </location>
</feature>
<dbReference type="SUPFAM" id="SSF50182">
    <property type="entry name" value="Sm-like ribonucleoproteins"/>
    <property type="match status" value="1"/>
</dbReference>
<dbReference type="InterPro" id="IPR049142">
    <property type="entry name" value="MS_channel_1st"/>
</dbReference>
<dbReference type="Pfam" id="PF00924">
    <property type="entry name" value="MS_channel_2nd"/>
    <property type="match status" value="1"/>
</dbReference>
<keyword evidence="4 7" id="KW-0812">Transmembrane</keyword>
<dbReference type="PANTHER" id="PTHR43634:SF2">
    <property type="entry name" value="LOW CONDUCTANCE MECHANOSENSITIVE CHANNEL YNAI"/>
    <property type="match status" value="1"/>
</dbReference>
<dbReference type="Gene3D" id="3.30.70.100">
    <property type="match status" value="1"/>
</dbReference>
<keyword evidence="3" id="KW-1003">Cell membrane</keyword>